<keyword evidence="9" id="KW-0472">Membrane</keyword>
<dbReference type="InterPro" id="IPR001128">
    <property type="entry name" value="Cyt_P450"/>
</dbReference>
<evidence type="ECO:0000256" key="2">
    <source>
        <dbReference type="ARBA" id="ARBA00022617"/>
    </source>
</evidence>
<keyword evidence="6 8" id="KW-0503">Monooxygenase</keyword>
<dbReference type="EMBL" id="JAXUIC010000002">
    <property type="protein sequence ID" value="KAK4599284.1"/>
    <property type="molecule type" value="Genomic_DNA"/>
</dbReference>
<comment type="similarity">
    <text evidence="1 8">Belongs to the cytochrome P450 family.</text>
</comment>
<dbReference type="GO" id="GO:0005506">
    <property type="term" value="F:iron ion binding"/>
    <property type="evidence" value="ECO:0007669"/>
    <property type="project" value="InterPro"/>
</dbReference>
<dbReference type="GO" id="GO:0004497">
    <property type="term" value="F:monooxygenase activity"/>
    <property type="evidence" value="ECO:0007669"/>
    <property type="project" value="UniProtKB-KW"/>
</dbReference>
<evidence type="ECO:0000256" key="3">
    <source>
        <dbReference type="ARBA" id="ARBA00022723"/>
    </source>
</evidence>
<comment type="cofactor">
    <cofactor evidence="7">
        <name>heme</name>
        <dbReference type="ChEBI" id="CHEBI:30413"/>
    </cofactor>
</comment>
<dbReference type="PANTHER" id="PTHR47947:SF20">
    <property type="entry name" value="CYTOCHROME P450 FAMILY PROTEIN"/>
    <property type="match status" value="1"/>
</dbReference>
<dbReference type="CDD" id="cd20653">
    <property type="entry name" value="CYP81"/>
    <property type="match status" value="1"/>
</dbReference>
<evidence type="ECO:0000256" key="8">
    <source>
        <dbReference type="RuleBase" id="RU000461"/>
    </source>
</evidence>
<dbReference type="PRINTS" id="PR00463">
    <property type="entry name" value="EP450I"/>
</dbReference>
<dbReference type="AlphaFoldDB" id="A0AAN7FZ02"/>
<dbReference type="Proteomes" id="UP001324115">
    <property type="component" value="Unassembled WGS sequence"/>
</dbReference>
<dbReference type="FunFam" id="1.10.630.10:FF:000026">
    <property type="entry name" value="Cytochrome P450 82C4"/>
    <property type="match status" value="1"/>
</dbReference>
<gene>
    <name evidence="10" type="ORF">RGQ29_009372</name>
</gene>
<evidence type="ECO:0000256" key="5">
    <source>
        <dbReference type="ARBA" id="ARBA00023004"/>
    </source>
</evidence>
<evidence type="ECO:0000256" key="1">
    <source>
        <dbReference type="ARBA" id="ARBA00010617"/>
    </source>
</evidence>
<organism evidence="10 11">
    <name type="scientific">Quercus rubra</name>
    <name type="common">Northern red oak</name>
    <name type="synonym">Quercus borealis</name>
    <dbReference type="NCBI Taxonomy" id="3512"/>
    <lineage>
        <taxon>Eukaryota</taxon>
        <taxon>Viridiplantae</taxon>
        <taxon>Streptophyta</taxon>
        <taxon>Embryophyta</taxon>
        <taxon>Tracheophyta</taxon>
        <taxon>Spermatophyta</taxon>
        <taxon>Magnoliopsida</taxon>
        <taxon>eudicotyledons</taxon>
        <taxon>Gunneridae</taxon>
        <taxon>Pentapetalae</taxon>
        <taxon>rosids</taxon>
        <taxon>fabids</taxon>
        <taxon>Fagales</taxon>
        <taxon>Fagaceae</taxon>
        <taxon>Quercus</taxon>
    </lineage>
</organism>
<keyword evidence="2 7" id="KW-0349">Heme</keyword>
<comment type="caution">
    <text evidence="10">The sequence shown here is derived from an EMBL/GenBank/DDBJ whole genome shotgun (WGS) entry which is preliminary data.</text>
</comment>
<dbReference type="Gene3D" id="1.10.630.10">
    <property type="entry name" value="Cytochrome P450"/>
    <property type="match status" value="1"/>
</dbReference>
<keyword evidence="11" id="KW-1185">Reference proteome</keyword>
<keyword evidence="5 7" id="KW-0408">Iron</keyword>
<evidence type="ECO:0000256" key="7">
    <source>
        <dbReference type="PIRSR" id="PIRSR602401-1"/>
    </source>
</evidence>
<dbReference type="InterPro" id="IPR002401">
    <property type="entry name" value="Cyt_P450_E_grp-I"/>
</dbReference>
<evidence type="ECO:0008006" key="12">
    <source>
        <dbReference type="Google" id="ProtNLM"/>
    </source>
</evidence>
<reference evidence="10 11" key="1">
    <citation type="journal article" date="2023" name="G3 (Bethesda)">
        <title>A haplotype-resolved chromosome-scale genome for Quercus rubra L. provides insights into the genetics of adaptive traits for red oak species.</title>
        <authorList>
            <person name="Kapoor B."/>
            <person name="Jenkins J."/>
            <person name="Schmutz J."/>
            <person name="Zhebentyayeva T."/>
            <person name="Kuelheim C."/>
            <person name="Coggeshall M."/>
            <person name="Heim C."/>
            <person name="Lasky J.R."/>
            <person name="Leites L."/>
            <person name="Islam-Faridi N."/>
            <person name="Romero-Severson J."/>
            <person name="DeLeo V.L."/>
            <person name="Lucas S.M."/>
            <person name="Lazic D."/>
            <person name="Gailing O."/>
            <person name="Carlson J."/>
            <person name="Staton M."/>
        </authorList>
    </citation>
    <scope>NUCLEOTIDE SEQUENCE [LARGE SCALE GENOMIC DNA]</scope>
    <source>
        <strain evidence="10">Pseudo-F2</strain>
    </source>
</reference>
<keyword evidence="9" id="KW-1133">Transmembrane helix</keyword>
<keyword evidence="9" id="KW-0812">Transmembrane</keyword>
<evidence type="ECO:0000256" key="4">
    <source>
        <dbReference type="ARBA" id="ARBA00023002"/>
    </source>
</evidence>
<evidence type="ECO:0000313" key="10">
    <source>
        <dbReference type="EMBL" id="KAK4599284.1"/>
    </source>
</evidence>
<protein>
    <recommendedName>
        <fullName evidence="12">Cytochrome P450</fullName>
    </recommendedName>
</protein>
<dbReference type="GO" id="GO:0020037">
    <property type="term" value="F:heme binding"/>
    <property type="evidence" value="ECO:0007669"/>
    <property type="project" value="InterPro"/>
</dbReference>
<dbReference type="GO" id="GO:0016705">
    <property type="term" value="F:oxidoreductase activity, acting on paired donors, with incorporation or reduction of molecular oxygen"/>
    <property type="evidence" value="ECO:0007669"/>
    <property type="project" value="InterPro"/>
</dbReference>
<dbReference type="InterPro" id="IPR036396">
    <property type="entry name" value="Cyt_P450_sf"/>
</dbReference>
<dbReference type="InterPro" id="IPR017972">
    <property type="entry name" value="Cyt_P450_CS"/>
</dbReference>
<evidence type="ECO:0000313" key="11">
    <source>
        <dbReference type="Proteomes" id="UP001324115"/>
    </source>
</evidence>
<sequence length="485" mass="55226">MEDPYWFSFALVIIVSIFLKLFIKNKKSSNNNQEEPYLQAPPSLPFIGHLHLFKQPIQRFLQTLSQNYGNILLLRCGSRSVLLVSSPSAAEDCFTTNDVVFANRPRSLANDHFTYNYSVVSVAPYGDLWRNLRRILTLEILSSSRINAFSSVRQEEVNYEKIDLKSKFVEHSFNVMTMMIAGKRYFGEDVEDEEEAKRIRGGIRELVDLCAATNMGDFLPFFQWMDFLGVKKKMVGLMKKMDRFLQELVDENRGAGSEAEVKKLMIHNLLKLRRNRARVLLVAGIDTSSTTLEWAMSLLLNHPTAMERVRAEIDANVGQGRLLDEQDLPNLHYLQNVISETLRLYPPVPLLVPREASEDCVVGNYDVPQGAMLLVNAWAIHRDPKVWVNPTKFMPERFEGWSGDGYRLIPFGAGRRGCPGVALANRVIGLALGTLIQSFEWERIGEEEVDMTEYLGITMLKVKPLEAMCKVREPMPQHPPVDAII</sequence>
<keyword evidence="3 7" id="KW-0479">Metal-binding</keyword>
<evidence type="ECO:0000256" key="9">
    <source>
        <dbReference type="SAM" id="Phobius"/>
    </source>
</evidence>
<dbReference type="PROSITE" id="PS00086">
    <property type="entry name" value="CYTOCHROME_P450"/>
    <property type="match status" value="1"/>
</dbReference>
<dbReference type="Pfam" id="PF00067">
    <property type="entry name" value="p450"/>
    <property type="match status" value="1"/>
</dbReference>
<feature type="binding site" description="axial binding residue" evidence="7">
    <location>
        <position position="418"/>
    </location>
    <ligand>
        <name>heme</name>
        <dbReference type="ChEBI" id="CHEBI:30413"/>
    </ligand>
    <ligandPart>
        <name>Fe</name>
        <dbReference type="ChEBI" id="CHEBI:18248"/>
    </ligandPart>
</feature>
<dbReference type="PRINTS" id="PR00385">
    <property type="entry name" value="P450"/>
</dbReference>
<proteinExistence type="inferred from homology"/>
<dbReference type="InterPro" id="IPR050651">
    <property type="entry name" value="Plant_Cytochrome_P450_Monoox"/>
</dbReference>
<accession>A0AAN7FZ02</accession>
<dbReference type="SUPFAM" id="SSF48264">
    <property type="entry name" value="Cytochrome P450"/>
    <property type="match status" value="1"/>
</dbReference>
<feature type="transmembrane region" description="Helical" evidence="9">
    <location>
        <begin position="6"/>
        <end position="23"/>
    </location>
</feature>
<dbReference type="PANTHER" id="PTHR47947">
    <property type="entry name" value="CYTOCHROME P450 82C3-RELATED"/>
    <property type="match status" value="1"/>
</dbReference>
<keyword evidence="4 8" id="KW-0560">Oxidoreductase</keyword>
<name>A0AAN7FZ02_QUERU</name>
<evidence type="ECO:0000256" key="6">
    <source>
        <dbReference type="ARBA" id="ARBA00023033"/>
    </source>
</evidence>